<dbReference type="Proteomes" id="UP000627715">
    <property type="component" value="Unassembled WGS sequence"/>
</dbReference>
<dbReference type="OrthoDB" id="9804721at2"/>
<comment type="caution">
    <text evidence="3">The sequence shown here is derived from an EMBL/GenBank/DDBJ whole genome shotgun (WGS) entry which is preliminary data.</text>
</comment>
<feature type="domain" description="UspA" evidence="2">
    <location>
        <begin position="219"/>
        <end position="287"/>
    </location>
</feature>
<dbReference type="Pfam" id="PF00582">
    <property type="entry name" value="Usp"/>
    <property type="match status" value="2"/>
</dbReference>
<dbReference type="AlphaFoldDB" id="A0A917GM21"/>
<sequence>MSESSTASAITACIDGSGMTGAICDAAGWLSQRLSTPVRLLHVIEKSQSPVLEDLSGTIGLGSREQLLEELTSLDEQRGRLAMEHGRHLLADAEAHIREMGNIEVSSAQRHGSISEALQNYENETRAFVIGRRGEDHQTEPHRIGSKVETAVRAIHKPVLVAPSDFKAPERYMIAFDGSPESDRALDELAHSRLLSGLQGHLIMVGGKECRQQLSETCNRLINQGMQVMAHLLQGELLPTLAQFQEEHNIDLRVMGAYSHSRFREFFVGSNTSRMISESKIPLLLLRRTED</sequence>
<dbReference type="EMBL" id="BMIY01000002">
    <property type="protein sequence ID" value="GGG50754.1"/>
    <property type="molecule type" value="Genomic_DNA"/>
</dbReference>
<organism evidence="3 4">
    <name type="scientific">Pseudohongiella nitratireducens</name>
    <dbReference type="NCBI Taxonomy" id="1768907"/>
    <lineage>
        <taxon>Bacteria</taxon>
        <taxon>Pseudomonadati</taxon>
        <taxon>Pseudomonadota</taxon>
        <taxon>Gammaproteobacteria</taxon>
        <taxon>Pseudomonadales</taxon>
        <taxon>Pseudohongiellaceae</taxon>
        <taxon>Pseudohongiella</taxon>
    </lineage>
</organism>
<protein>
    <submittedName>
        <fullName evidence="3">Universal stress protein A</fullName>
    </submittedName>
</protein>
<dbReference type="PRINTS" id="PR01438">
    <property type="entry name" value="UNVRSLSTRESS"/>
</dbReference>
<dbReference type="InterPro" id="IPR006016">
    <property type="entry name" value="UspA"/>
</dbReference>
<dbReference type="CDD" id="cd00293">
    <property type="entry name" value="USP-like"/>
    <property type="match status" value="2"/>
</dbReference>
<reference evidence="3" key="2">
    <citation type="submission" date="2020-09" db="EMBL/GenBank/DDBJ databases">
        <authorList>
            <person name="Sun Q."/>
            <person name="Zhou Y."/>
        </authorList>
    </citation>
    <scope>NUCLEOTIDE SEQUENCE</scope>
    <source>
        <strain evidence="3">CGMCC 1.15425</strain>
    </source>
</reference>
<evidence type="ECO:0000313" key="3">
    <source>
        <dbReference type="EMBL" id="GGG50754.1"/>
    </source>
</evidence>
<accession>A0A917GM21</accession>
<proteinExistence type="inferred from homology"/>
<dbReference type="PANTHER" id="PTHR46268">
    <property type="entry name" value="STRESS RESPONSE PROTEIN NHAX"/>
    <property type="match status" value="1"/>
</dbReference>
<reference evidence="3" key="1">
    <citation type="journal article" date="2014" name="Int. J. Syst. Evol. Microbiol.">
        <title>Complete genome sequence of Corynebacterium casei LMG S-19264T (=DSM 44701T), isolated from a smear-ripened cheese.</title>
        <authorList>
            <consortium name="US DOE Joint Genome Institute (JGI-PGF)"/>
            <person name="Walter F."/>
            <person name="Albersmeier A."/>
            <person name="Kalinowski J."/>
            <person name="Ruckert C."/>
        </authorList>
    </citation>
    <scope>NUCLEOTIDE SEQUENCE</scope>
    <source>
        <strain evidence="3">CGMCC 1.15425</strain>
    </source>
</reference>
<name>A0A917GM21_9GAMM</name>
<comment type="similarity">
    <text evidence="1">Belongs to the universal stress protein A family.</text>
</comment>
<dbReference type="RefSeq" id="WP_068811604.1">
    <property type="nucleotide sequence ID" value="NZ_BMIY01000002.1"/>
</dbReference>
<dbReference type="SUPFAM" id="SSF52402">
    <property type="entry name" value="Adenine nucleotide alpha hydrolases-like"/>
    <property type="match status" value="2"/>
</dbReference>
<dbReference type="InterPro" id="IPR006015">
    <property type="entry name" value="Universal_stress_UspA"/>
</dbReference>
<evidence type="ECO:0000259" key="2">
    <source>
        <dbReference type="Pfam" id="PF00582"/>
    </source>
</evidence>
<dbReference type="PANTHER" id="PTHR46268:SF6">
    <property type="entry name" value="UNIVERSAL STRESS PROTEIN UP12"/>
    <property type="match status" value="1"/>
</dbReference>
<gene>
    <name evidence="3" type="ORF">GCM10011403_04870</name>
</gene>
<keyword evidence="4" id="KW-1185">Reference proteome</keyword>
<dbReference type="Gene3D" id="3.40.50.12370">
    <property type="match status" value="1"/>
</dbReference>
<evidence type="ECO:0000256" key="1">
    <source>
        <dbReference type="ARBA" id="ARBA00008791"/>
    </source>
</evidence>
<feature type="domain" description="UspA" evidence="2">
    <location>
        <begin position="10"/>
        <end position="162"/>
    </location>
</feature>
<evidence type="ECO:0000313" key="4">
    <source>
        <dbReference type="Proteomes" id="UP000627715"/>
    </source>
</evidence>